<dbReference type="Pfam" id="PF13731">
    <property type="entry name" value="WxL"/>
    <property type="match status" value="1"/>
</dbReference>
<feature type="signal peptide" evidence="2">
    <location>
        <begin position="1"/>
        <end position="25"/>
    </location>
</feature>
<keyword evidence="5" id="KW-1185">Reference proteome</keyword>
<dbReference type="Proteomes" id="UP000673375">
    <property type="component" value="Unassembled WGS sequence"/>
</dbReference>
<evidence type="ECO:0000313" key="4">
    <source>
        <dbReference type="EMBL" id="MBP1044674.1"/>
    </source>
</evidence>
<proteinExistence type="predicted"/>
<gene>
    <name evidence="4" type="ORF">I6N96_00165</name>
</gene>
<dbReference type="RefSeq" id="WP_209555482.1">
    <property type="nucleotide sequence ID" value="NZ_JAEDXU010000001.1"/>
</dbReference>
<feature type="chain" id="PRO_5045402791" evidence="2">
    <location>
        <begin position="26"/>
        <end position="268"/>
    </location>
</feature>
<dbReference type="EMBL" id="JAEDXU010000001">
    <property type="protein sequence ID" value="MBP1044674.1"/>
    <property type="molecule type" value="Genomic_DNA"/>
</dbReference>
<evidence type="ECO:0000256" key="1">
    <source>
        <dbReference type="SAM" id="MobiDB-lite"/>
    </source>
</evidence>
<evidence type="ECO:0000256" key="2">
    <source>
        <dbReference type="SAM" id="SignalP"/>
    </source>
</evidence>
<feature type="region of interest" description="Disordered" evidence="1">
    <location>
        <begin position="46"/>
        <end position="69"/>
    </location>
</feature>
<keyword evidence="2" id="KW-0732">Signal</keyword>
<comment type="caution">
    <text evidence="4">The sequence shown here is derived from an EMBL/GenBank/DDBJ whole genome shotgun (WGS) entry which is preliminary data.</text>
</comment>
<protein>
    <submittedName>
        <fullName evidence="4">WxL domain-containing protein</fullName>
    </submittedName>
</protein>
<accession>A0ABS4CE68</accession>
<dbReference type="InterPro" id="IPR027994">
    <property type="entry name" value="WxL_dom"/>
</dbReference>
<evidence type="ECO:0000259" key="3">
    <source>
        <dbReference type="Pfam" id="PF13731"/>
    </source>
</evidence>
<organism evidence="4 5">
    <name type="scientific">Enterococcus larvae</name>
    <dbReference type="NCBI Taxonomy" id="2794352"/>
    <lineage>
        <taxon>Bacteria</taxon>
        <taxon>Bacillati</taxon>
        <taxon>Bacillota</taxon>
        <taxon>Bacilli</taxon>
        <taxon>Lactobacillales</taxon>
        <taxon>Enterococcaceae</taxon>
        <taxon>Enterococcus</taxon>
    </lineage>
</organism>
<feature type="domain" description="WxL" evidence="3">
    <location>
        <begin position="29"/>
        <end position="268"/>
    </location>
</feature>
<evidence type="ECO:0000313" key="5">
    <source>
        <dbReference type="Proteomes" id="UP000673375"/>
    </source>
</evidence>
<name>A0ABS4CE68_9ENTE</name>
<sequence>MRCWEQRLIGSAILLLLSISATGNAAQATENSLGSDGSIKVEVSDTTVPVDPENPEDTVNPGEGPSTKGTLRIDYASSLDFGDVQITESERVYKGLAQQFFSDTAARGSYIQITDQRTTSTGWTLQVKQNHPFRNSVIQNADEQELIGSVLSLDKAWANSSSSSDAPNVTRETIALSANNTAYELATATVGTGRGVWTISFGASKTNTDNQEATLAPVIDQAGNPVIDELYNKPMYSNSAITLSIPEKVKIHPVYYETEITWILAALP</sequence>
<reference evidence="4 5" key="1">
    <citation type="submission" date="2020-12" db="EMBL/GenBank/DDBJ databases">
        <title>Vagococcus allomyrinae sp. nov. and Enterococcus lavae sp. nov., isolated from the larvae of Allomyrina dichotoma.</title>
        <authorList>
            <person name="Lee S.D."/>
        </authorList>
    </citation>
    <scope>NUCLEOTIDE SEQUENCE [LARGE SCALE GENOMIC DNA]</scope>
    <source>
        <strain evidence="4 5">BWM-S5</strain>
    </source>
</reference>